<keyword evidence="3" id="KW-1185">Reference proteome</keyword>
<comment type="caution">
    <text evidence="2">The sequence shown here is derived from an EMBL/GenBank/DDBJ whole genome shotgun (WGS) entry which is preliminary data.</text>
</comment>
<feature type="compositionally biased region" description="Basic and acidic residues" evidence="1">
    <location>
        <begin position="29"/>
        <end position="42"/>
    </location>
</feature>
<dbReference type="RefSeq" id="WP_126615814.1">
    <property type="nucleotide sequence ID" value="NZ_JBHUCY010000043.1"/>
</dbReference>
<dbReference type="EMBL" id="RXMA01000010">
    <property type="protein sequence ID" value="RTR19891.1"/>
    <property type="molecule type" value="Genomic_DNA"/>
</dbReference>
<name>A0A431VGL6_9PROT</name>
<protein>
    <submittedName>
        <fullName evidence="2">Uncharacterized protein</fullName>
    </submittedName>
</protein>
<dbReference type="Proteomes" id="UP000277007">
    <property type="component" value="Unassembled WGS sequence"/>
</dbReference>
<dbReference type="OrthoDB" id="7300583at2"/>
<evidence type="ECO:0000313" key="3">
    <source>
        <dbReference type="Proteomes" id="UP000277007"/>
    </source>
</evidence>
<gene>
    <name evidence="2" type="ORF">EJ903_12935</name>
</gene>
<sequence length="328" mass="33857">MGWEVVVIGSDIGNLKSMLSNVFTKAAEAKDKATGKSGDSDAGKTAATPPKNPSDPAFLLSANLEDLTKSLRGMADGAGEAAQAGVAQADGALGQLDGLKEYNDAFADQLDQVMSAMGEDLGRMLKAFGLDDDKVDEAVKGFTGRFDEQDRKAAFAAMDSGDAQPIAVANAESHERTGVSVEAANIDLTLEQGGKTLSISFDRTKLAMARTADSAFAVTDGKTAISGAERSTTTLNAQSEGLTIKADGFSKDELDKIMGALQKGMPSAPDGLTGSATLTPKTAPKDGEALHLSLDLQGVLTAAFGEKGTKAAASMGKEIQKQGFDVRI</sequence>
<reference evidence="2 3" key="1">
    <citation type="submission" date="2018-12" db="EMBL/GenBank/DDBJ databases">
        <authorList>
            <person name="Yang Y."/>
        </authorList>
    </citation>
    <scope>NUCLEOTIDE SEQUENCE [LARGE SCALE GENOMIC DNA]</scope>
    <source>
        <strain evidence="2 3">L-25-5w-1</strain>
    </source>
</reference>
<evidence type="ECO:0000256" key="1">
    <source>
        <dbReference type="SAM" id="MobiDB-lite"/>
    </source>
</evidence>
<proteinExistence type="predicted"/>
<organism evidence="2 3">
    <name type="scientific">Azospirillum griseum</name>
    <dbReference type="NCBI Taxonomy" id="2496639"/>
    <lineage>
        <taxon>Bacteria</taxon>
        <taxon>Pseudomonadati</taxon>
        <taxon>Pseudomonadota</taxon>
        <taxon>Alphaproteobacteria</taxon>
        <taxon>Rhodospirillales</taxon>
        <taxon>Azospirillaceae</taxon>
        <taxon>Azospirillum</taxon>
    </lineage>
</organism>
<dbReference type="AlphaFoldDB" id="A0A431VGL6"/>
<feature type="region of interest" description="Disordered" evidence="1">
    <location>
        <begin position="29"/>
        <end position="56"/>
    </location>
</feature>
<accession>A0A431VGL6</accession>
<evidence type="ECO:0000313" key="2">
    <source>
        <dbReference type="EMBL" id="RTR19891.1"/>
    </source>
</evidence>